<dbReference type="Proteomes" id="UP000008021">
    <property type="component" value="Chromosome 11"/>
</dbReference>
<dbReference type="Gramene" id="OMERI11G17250.1">
    <property type="protein sequence ID" value="OMERI11G17250.1"/>
    <property type="gene ID" value="OMERI11G17250"/>
</dbReference>
<dbReference type="SUPFAM" id="SSF52058">
    <property type="entry name" value="L domain-like"/>
    <property type="match status" value="1"/>
</dbReference>
<keyword evidence="2" id="KW-0677">Repeat</keyword>
<reference evidence="8" key="2">
    <citation type="submission" date="2018-05" db="EMBL/GenBank/DDBJ databases">
        <title>OmerRS3 (Oryza meridionalis Reference Sequence Version 3).</title>
        <authorList>
            <person name="Zhang J."/>
            <person name="Kudrna D."/>
            <person name="Lee S."/>
            <person name="Talag J."/>
            <person name="Welchert J."/>
            <person name="Wing R.A."/>
        </authorList>
    </citation>
    <scope>NUCLEOTIDE SEQUENCE [LARGE SCALE GENOMIC DNA]</scope>
    <source>
        <strain evidence="8">cv. OR44</strain>
    </source>
</reference>
<feature type="domain" description="NB-ARC" evidence="5">
    <location>
        <begin position="189"/>
        <end position="329"/>
    </location>
</feature>
<evidence type="ECO:0000259" key="5">
    <source>
        <dbReference type="Pfam" id="PF00931"/>
    </source>
</evidence>
<dbReference type="Pfam" id="PF23598">
    <property type="entry name" value="LRR_14"/>
    <property type="match status" value="1"/>
</dbReference>
<feature type="domain" description="NB-ARC" evidence="5">
    <location>
        <begin position="411"/>
        <end position="479"/>
    </location>
</feature>
<dbReference type="InterPro" id="IPR036388">
    <property type="entry name" value="WH-like_DNA-bd_sf"/>
</dbReference>
<dbReference type="Gene3D" id="3.40.50.300">
    <property type="entry name" value="P-loop containing nucleotide triphosphate hydrolases"/>
    <property type="match status" value="2"/>
</dbReference>
<dbReference type="PANTHER" id="PTHR36766:SF70">
    <property type="entry name" value="DISEASE RESISTANCE PROTEIN RGA4"/>
    <property type="match status" value="1"/>
</dbReference>
<evidence type="ECO:0000313" key="8">
    <source>
        <dbReference type="EnsemblPlants" id="OMERI11G17250.1"/>
    </source>
</evidence>
<evidence type="ECO:0000256" key="2">
    <source>
        <dbReference type="ARBA" id="ARBA00022737"/>
    </source>
</evidence>
<dbReference type="PRINTS" id="PR00364">
    <property type="entry name" value="DISEASERSIST"/>
</dbReference>
<name>A0A0E0F7Z3_9ORYZ</name>
<dbReference type="STRING" id="40149.A0A0E0F7Z3"/>
<accession>A0A0E0F7Z3</accession>
<dbReference type="EnsemblPlants" id="OMERI11G17250.1">
    <property type="protein sequence ID" value="OMERI11G17250.1"/>
    <property type="gene ID" value="OMERI11G17250"/>
</dbReference>
<evidence type="ECO:0000259" key="6">
    <source>
        <dbReference type="Pfam" id="PF23598"/>
    </source>
</evidence>
<dbReference type="InterPro" id="IPR032675">
    <property type="entry name" value="LRR_dom_sf"/>
</dbReference>
<dbReference type="Pfam" id="PF00931">
    <property type="entry name" value="NB-ARC"/>
    <property type="match status" value="2"/>
</dbReference>
<dbReference type="InterPro" id="IPR056789">
    <property type="entry name" value="LRR_R13L1-DRL21"/>
</dbReference>
<keyword evidence="3" id="KW-0611">Plant defense</keyword>
<keyword evidence="4" id="KW-0175">Coiled coil</keyword>
<dbReference type="InterPro" id="IPR055414">
    <property type="entry name" value="LRR_R13L4/SHOC2-like"/>
</dbReference>
<dbReference type="InterPro" id="IPR027417">
    <property type="entry name" value="P-loop_NTPase"/>
</dbReference>
<evidence type="ECO:0000256" key="3">
    <source>
        <dbReference type="ARBA" id="ARBA00022821"/>
    </source>
</evidence>
<evidence type="ECO:0000313" key="9">
    <source>
        <dbReference type="Proteomes" id="UP000008021"/>
    </source>
</evidence>
<dbReference type="SUPFAM" id="SSF52540">
    <property type="entry name" value="P-loop containing nucleoside triphosphate hydrolases"/>
    <property type="match status" value="2"/>
</dbReference>
<dbReference type="SUPFAM" id="SSF52047">
    <property type="entry name" value="RNI-like"/>
    <property type="match status" value="1"/>
</dbReference>
<organism evidence="8">
    <name type="scientific">Oryza meridionalis</name>
    <dbReference type="NCBI Taxonomy" id="40149"/>
    <lineage>
        <taxon>Eukaryota</taxon>
        <taxon>Viridiplantae</taxon>
        <taxon>Streptophyta</taxon>
        <taxon>Embryophyta</taxon>
        <taxon>Tracheophyta</taxon>
        <taxon>Spermatophyta</taxon>
        <taxon>Magnoliopsida</taxon>
        <taxon>Liliopsida</taxon>
        <taxon>Poales</taxon>
        <taxon>Poaceae</taxon>
        <taxon>BOP clade</taxon>
        <taxon>Oryzoideae</taxon>
        <taxon>Oryzeae</taxon>
        <taxon>Oryzinae</taxon>
        <taxon>Oryza</taxon>
    </lineage>
</organism>
<feature type="domain" description="R13L1/DRL21-like LRR repeat region" evidence="7">
    <location>
        <begin position="866"/>
        <end position="990"/>
    </location>
</feature>
<dbReference type="Pfam" id="PF25019">
    <property type="entry name" value="LRR_R13L1-DRL21"/>
    <property type="match status" value="1"/>
</dbReference>
<dbReference type="PANTHER" id="PTHR36766">
    <property type="entry name" value="PLANT BROAD-SPECTRUM MILDEW RESISTANCE PROTEIN RPW8"/>
    <property type="match status" value="1"/>
</dbReference>
<dbReference type="Gene3D" id="3.80.10.10">
    <property type="entry name" value="Ribonuclease Inhibitor"/>
    <property type="match status" value="2"/>
</dbReference>
<dbReference type="GO" id="GO:0006952">
    <property type="term" value="P:defense response"/>
    <property type="evidence" value="ECO:0007669"/>
    <property type="project" value="UniProtKB-KW"/>
</dbReference>
<dbReference type="eggNOG" id="KOG4658">
    <property type="taxonomic scope" value="Eukaryota"/>
</dbReference>
<evidence type="ECO:0000259" key="7">
    <source>
        <dbReference type="Pfam" id="PF25019"/>
    </source>
</evidence>
<evidence type="ECO:0008006" key="10">
    <source>
        <dbReference type="Google" id="ProtNLM"/>
    </source>
</evidence>
<reference evidence="8" key="1">
    <citation type="submission" date="2015-04" db="UniProtKB">
        <authorList>
            <consortium name="EnsemblPlants"/>
        </authorList>
    </citation>
    <scope>IDENTIFICATION</scope>
</reference>
<dbReference type="HOGENOM" id="CLU_000837_8_8_1"/>
<evidence type="ECO:0000256" key="1">
    <source>
        <dbReference type="ARBA" id="ARBA00022614"/>
    </source>
</evidence>
<keyword evidence="1" id="KW-0433">Leucine-rich repeat</keyword>
<dbReference type="GO" id="GO:0043531">
    <property type="term" value="F:ADP binding"/>
    <property type="evidence" value="ECO:0007669"/>
    <property type="project" value="InterPro"/>
</dbReference>
<protein>
    <recommendedName>
        <fullName evidence="10">NB-ARC domain-containing protein</fullName>
    </recommendedName>
</protein>
<dbReference type="Gene3D" id="1.10.10.10">
    <property type="entry name" value="Winged helix-like DNA-binding domain superfamily/Winged helix DNA-binding domain"/>
    <property type="match status" value="1"/>
</dbReference>
<sequence>MDVAADLQRVIDILSSARMESQSRLLELDALLGAVRDSIARFPNIINNIIDRRDKCLLLATCGDYDRRLEEARRLFAHLRGELEAILSRQVEPDSWYQVTALHISNLFFRRATVRELRSLLKKLAGLEESLASVPESGESIDEDLYPVGTSTNDVGPDDYVKSPMVGRSELAEKMLGRMLLADGEEEEGDGPLVLPIVGGPGMGKTYLARFLFNDDRVKQAFQVRHWVHLSPHFDLSEGVSTITSSWLVDRKDGPSYLQQVISSVLRGGAKYLVVLDNVWNVGQHDWPEWDNLVLAFPPNGRILLTTRTPSIIPRTAVVMRTTEAYFLQPLDQESSKLYTSFLIVQRDQLTLIRWKRVLEGSWRIQQEEELTDVFQRAYASYQHLSPHFDLSEGVSTITSSWLVDRKDGPSYLQQVISSVLRGGAKYLVVLDNVWNVGQHDWPEWDNLVLAFPPNGRILLTTRTPSIIPRTAVVMRTTEAYFLQPLDQESSKHVMDMYLPPYHEYGIKLVEKCAGVPLLLEYTSFLIVQRDQLTLIRWKRVLEGSWRIQQEEELTDVFQRAYASYQHLSSELRNCFLFCSLFPLDFNFTAEELADLFAAKGFIPSTVPEAQRIRFLQQFLDECFYPVEEYDHGGRHMYRMHKILHIFVQYADRVSSSIIRVGQFNAVQDIILSTRSASLLVHPSTESLPICMSQLKMLKTFILLQEGKTCSSDRQCEIKQIPQELCQTLRHLEVLSLEATKIRKLPNKFDLLFHLTFLNLSGTDIRVIPSSISKLQLLHTLKLSYCGKLQKLHRNICRLSRLHKLDLEGCHYLSELPQNISKINSLEYLSVLGCASLTRMPHRFGNLKNLQTLLGYVVSNSNVVMLSELQPLANLHRLSLERLENVLDLKDARDAMLQDKLELESLALRWNMDTEHANTAAYELIEILRPPQQLKELELVAYEGDKLPSWMTHTEPYLKSLVEIRLINLTECKSLPPLGILPRMRIAEISGAESITCIDNNFYGHNGTFPSLEKLTFSYMHNLELWEQADRTGAFPCLAEVEIIHCPKLSALHMELPSVEKLTLWMNNKMLYGSKGGLRSVARNLEQISICFGEELESSSNFEGLQDLARLKKLNICGCHELTCLPQGLQHISSIRSLAIDNCNKLETLPEWLEHQPSLQVIRLSGCPALHSISEGLLRGNSIEIHMNDCPILTEQSSGILTLQYIFQRVKCTSGS</sequence>
<feature type="coiled-coil region" evidence="4">
    <location>
        <begin position="69"/>
        <end position="130"/>
    </location>
</feature>
<keyword evidence="9" id="KW-1185">Reference proteome</keyword>
<dbReference type="AlphaFoldDB" id="A0A0E0F7Z3"/>
<evidence type="ECO:0000256" key="4">
    <source>
        <dbReference type="SAM" id="Coils"/>
    </source>
</evidence>
<dbReference type="InterPro" id="IPR002182">
    <property type="entry name" value="NB-ARC"/>
</dbReference>
<proteinExistence type="predicted"/>
<feature type="domain" description="Disease resistance R13L4/SHOC-2-like LRR" evidence="6">
    <location>
        <begin position="751"/>
        <end position="832"/>
    </location>
</feature>